<keyword evidence="4" id="KW-1185">Reference proteome</keyword>
<evidence type="ECO:0000256" key="1">
    <source>
        <dbReference type="SAM" id="MobiDB-lite"/>
    </source>
</evidence>
<name>A0AAN6E1N0_9EURO</name>
<evidence type="ECO:0000259" key="2">
    <source>
        <dbReference type="Pfam" id="PF25534"/>
    </source>
</evidence>
<dbReference type="PANTHER" id="PTHR36223">
    <property type="entry name" value="BETA-LACTAMASE-TYPE TRANSPEPTIDASE FOLD DOMAIN CONTAINING PROTEIN"/>
    <property type="match status" value="1"/>
</dbReference>
<sequence>MAILGTFEAQVIVNGVPAAEYDDDEEPVTNDPTLITKYVEAVSDALFAFKVKISPTYKFTNEDGLAVYAYIDGHSEGGRISRRQDLKTATAALVVDGHLQTENGRFKNCMFKFADLETRDLEKGDDTSMFREKYSELGTLRVEIWRARITGEAEPTRYEAKKNEVVPEKALKGRPLDVVTSYAPVDVPMENTVLVKLMDSKHLAKFIFKYRTRRALQSLMIIERSPTPLPLEERPVEELTREEMAELLRRQREQFRVKQEYAGLKRERAGTITDPRPLKSSKGENGETIYHLDSGSDDEEEEKAKPEVEVLDDDEDGGTTDPEIEIVDL</sequence>
<comment type="caution">
    <text evidence="3">The sequence shown here is derived from an EMBL/GenBank/DDBJ whole genome shotgun (WGS) entry which is preliminary data.</text>
</comment>
<evidence type="ECO:0000313" key="4">
    <source>
        <dbReference type="Proteomes" id="UP001203852"/>
    </source>
</evidence>
<feature type="region of interest" description="Disordered" evidence="1">
    <location>
        <begin position="266"/>
        <end position="329"/>
    </location>
</feature>
<dbReference type="Pfam" id="PF25534">
    <property type="entry name" value="DUF7918"/>
    <property type="match status" value="1"/>
</dbReference>
<organism evidence="3 4">
    <name type="scientific">Exophiala viscosa</name>
    <dbReference type="NCBI Taxonomy" id="2486360"/>
    <lineage>
        <taxon>Eukaryota</taxon>
        <taxon>Fungi</taxon>
        <taxon>Dikarya</taxon>
        <taxon>Ascomycota</taxon>
        <taxon>Pezizomycotina</taxon>
        <taxon>Eurotiomycetes</taxon>
        <taxon>Chaetothyriomycetidae</taxon>
        <taxon>Chaetothyriales</taxon>
        <taxon>Herpotrichiellaceae</taxon>
        <taxon>Exophiala</taxon>
    </lineage>
</organism>
<dbReference type="EMBL" id="MU404351">
    <property type="protein sequence ID" value="KAI1616574.1"/>
    <property type="molecule type" value="Genomic_DNA"/>
</dbReference>
<dbReference type="PANTHER" id="PTHR36223:SF1">
    <property type="entry name" value="TRANSCRIPTION ELONGATION FACTOR EAF N-TERMINAL DOMAIN-CONTAINING PROTEIN"/>
    <property type="match status" value="1"/>
</dbReference>
<accession>A0AAN6E1N0</accession>
<dbReference type="InterPro" id="IPR057678">
    <property type="entry name" value="DUF7918"/>
</dbReference>
<evidence type="ECO:0000313" key="3">
    <source>
        <dbReference type="EMBL" id="KAI1616574.1"/>
    </source>
</evidence>
<feature type="compositionally biased region" description="Acidic residues" evidence="1">
    <location>
        <begin position="309"/>
        <end position="329"/>
    </location>
</feature>
<dbReference type="AlphaFoldDB" id="A0AAN6E1N0"/>
<feature type="domain" description="DUF7918" evidence="2">
    <location>
        <begin position="7"/>
        <end position="225"/>
    </location>
</feature>
<gene>
    <name evidence="3" type="ORF">EDD36DRAFT_139652</name>
</gene>
<reference evidence="3" key="1">
    <citation type="journal article" date="2022" name="bioRxiv">
        <title>Deciphering the potential niche of two novel black yeast fungi from a biological soil crust based on their genomes, phenotypes, and melanin regulation.</title>
        <authorList>
            <consortium name="DOE Joint Genome Institute"/>
            <person name="Carr E.C."/>
            <person name="Barton Q."/>
            <person name="Grambo S."/>
            <person name="Sullivan M."/>
            <person name="Renfro C.M."/>
            <person name="Kuo A."/>
            <person name="Pangilinan J."/>
            <person name="Lipzen A."/>
            <person name="Keymanesh K."/>
            <person name="Savage E."/>
            <person name="Barry K."/>
            <person name="Grigoriev I.V."/>
            <person name="Riekhof W.R."/>
            <person name="Harris S.S."/>
        </authorList>
    </citation>
    <scope>NUCLEOTIDE SEQUENCE</scope>
    <source>
        <strain evidence="3">JF 03-4F</strain>
    </source>
</reference>
<protein>
    <recommendedName>
        <fullName evidence="2">DUF7918 domain-containing protein</fullName>
    </recommendedName>
</protein>
<dbReference type="Proteomes" id="UP001203852">
    <property type="component" value="Unassembled WGS sequence"/>
</dbReference>
<proteinExistence type="predicted"/>